<protein>
    <submittedName>
        <fullName evidence="2">Alanine--tRNA ligase, cytoplasmic</fullName>
    </submittedName>
</protein>
<keyword evidence="3" id="KW-1185">Reference proteome</keyword>
<evidence type="ECO:0000259" key="1">
    <source>
        <dbReference type="Pfam" id="PF01411"/>
    </source>
</evidence>
<dbReference type="EMBL" id="CASHTH010001082">
    <property type="protein sequence ID" value="CAI8011145.1"/>
    <property type="molecule type" value="Genomic_DNA"/>
</dbReference>
<dbReference type="PANTHER" id="PTHR11777">
    <property type="entry name" value="ALANYL-TRNA SYNTHETASE"/>
    <property type="match status" value="1"/>
</dbReference>
<dbReference type="GO" id="GO:0005524">
    <property type="term" value="F:ATP binding"/>
    <property type="evidence" value="ECO:0007669"/>
    <property type="project" value="InterPro"/>
</dbReference>
<dbReference type="Gene3D" id="2.40.30.130">
    <property type="match status" value="1"/>
</dbReference>
<reference evidence="2" key="1">
    <citation type="submission" date="2023-03" db="EMBL/GenBank/DDBJ databases">
        <authorList>
            <person name="Steffen K."/>
            <person name="Cardenas P."/>
        </authorList>
    </citation>
    <scope>NUCLEOTIDE SEQUENCE</scope>
</reference>
<name>A0AA35RGP3_GEOBA</name>
<dbReference type="InterPro" id="IPR050058">
    <property type="entry name" value="Ala-tRNA_ligase"/>
</dbReference>
<comment type="caution">
    <text evidence="2">The sequence shown here is derived from an EMBL/GenBank/DDBJ whole genome shotgun (WGS) entry which is preliminary data.</text>
</comment>
<dbReference type="Proteomes" id="UP001174909">
    <property type="component" value="Unassembled WGS sequence"/>
</dbReference>
<dbReference type="SUPFAM" id="SSF50447">
    <property type="entry name" value="Translation proteins"/>
    <property type="match status" value="1"/>
</dbReference>
<organism evidence="2 3">
    <name type="scientific">Geodia barretti</name>
    <name type="common">Barrett's horny sponge</name>
    <dbReference type="NCBI Taxonomy" id="519541"/>
    <lineage>
        <taxon>Eukaryota</taxon>
        <taxon>Metazoa</taxon>
        <taxon>Porifera</taxon>
        <taxon>Demospongiae</taxon>
        <taxon>Heteroscleromorpha</taxon>
        <taxon>Tetractinellida</taxon>
        <taxon>Astrophorina</taxon>
        <taxon>Geodiidae</taxon>
        <taxon>Geodia</taxon>
    </lineage>
</organism>
<dbReference type="Pfam" id="PF01411">
    <property type="entry name" value="tRNA-synt_2c"/>
    <property type="match status" value="1"/>
</dbReference>
<feature type="domain" description="Alanyl-tRNA synthetase class IIc N-terminal" evidence="1">
    <location>
        <begin position="32"/>
        <end position="132"/>
    </location>
</feature>
<dbReference type="AlphaFoldDB" id="A0AA35RGP3"/>
<sequence length="159" mass="17548">MSRLTSTLLLWKSSRRRPTPTTNDLPKYNYQADAEGNYSFESCEGTVIALRYNNEFVSEITSGQQAGVLLDQTCFYAEAGGQIYDVGFLAKTDDESTEFAVKNVQVKAGYVLHVGSVEGCLRLGDRALCTIDGVNYTSNILLSSLTFLLTLQTLHVRSL</sequence>
<dbReference type="GO" id="GO:0005739">
    <property type="term" value="C:mitochondrion"/>
    <property type="evidence" value="ECO:0007669"/>
    <property type="project" value="TreeGrafter"/>
</dbReference>
<dbReference type="InterPro" id="IPR009000">
    <property type="entry name" value="Transl_B-barrel_sf"/>
</dbReference>
<evidence type="ECO:0000313" key="2">
    <source>
        <dbReference type="EMBL" id="CAI8011145.1"/>
    </source>
</evidence>
<dbReference type="InterPro" id="IPR018164">
    <property type="entry name" value="Ala-tRNA-synth_IIc_N"/>
</dbReference>
<feature type="non-terminal residue" evidence="2">
    <location>
        <position position="159"/>
    </location>
</feature>
<dbReference type="GO" id="GO:0002161">
    <property type="term" value="F:aminoacyl-tRNA deacylase activity"/>
    <property type="evidence" value="ECO:0007669"/>
    <property type="project" value="TreeGrafter"/>
</dbReference>
<dbReference type="GO" id="GO:0004813">
    <property type="term" value="F:alanine-tRNA ligase activity"/>
    <property type="evidence" value="ECO:0007669"/>
    <property type="project" value="InterPro"/>
</dbReference>
<dbReference type="GO" id="GO:0006419">
    <property type="term" value="P:alanyl-tRNA aminoacylation"/>
    <property type="evidence" value="ECO:0007669"/>
    <property type="project" value="InterPro"/>
</dbReference>
<keyword evidence="2" id="KW-0436">Ligase</keyword>
<dbReference type="PANTHER" id="PTHR11777:SF9">
    <property type="entry name" value="ALANINE--TRNA LIGASE, CYTOPLASMIC"/>
    <property type="match status" value="1"/>
</dbReference>
<proteinExistence type="predicted"/>
<gene>
    <name evidence="2" type="ORF">GBAR_LOCUS7248</name>
</gene>
<evidence type="ECO:0000313" key="3">
    <source>
        <dbReference type="Proteomes" id="UP001174909"/>
    </source>
</evidence>
<accession>A0AA35RGP3</accession>